<dbReference type="SUPFAM" id="SSF52540">
    <property type="entry name" value="P-loop containing nucleoside triphosphate hydrolases"/>
    <property type="match status" value="1"/>
</dbReference>
<dbReference type="PANTHER" id="PTHR34388:SF1">
    <property type="entry name" value="DNA POLYMERASE III SUBUNIT DELTA"/>
    <property type="match status" value="1"/>
</dbReference>
<dbReference type="NCBIfam" id="TIGR01128">
    <property type="entry name" value="holA"/>
    <property type="match status" value="1"/>
</dbReference>
<dbReference type="InterPro" id="IPR010372">
    <property type="entry name" value="DNA_pol3_delta_N"/>
</dbReference>
<dbReference type="GO" id="GO:0003887">
    <property type="term" value="F:DNA-directed DNA polymerase activity"/>
    <property type="evidence" value="ECO:0007669"/>
    <property type="project" value="UniProtKB-KW"/>
</dbReference>
<evidence type="ECO:0000256" key="3">
    <source>
        <dbReference type="ARBA" id="ARBA00022679"/>
    </source>
</evidence>
<dbReference type="Gene3D" id="1.10.8.60">
    <property type="match status" value="1"/>
</dbReference>
<comment type="similarity">
    <text evidence="7">Belongs to the DNA polymerase HolA subunit family.</text>
</comment>
<sequence length="337" mass="37499">MAFIKFQDFNSDKLNTPHAAYLFAGEESFLIDLSLKKIEKIIDAGDLNREIFYGGELSADDVVNALQTLPFLGEKRLIIIKEAHKIKAADAEVITEYIDNPSDTSCLVFLYAANYKKEGVAKRKELVSKYSSSKLCVAVDCRKQYENETRDFIKTGFADRGKNVSYDVVSRMIEENGTDLLNISNEIEKLSLFAGGKKSITLEDVEYISGHTKEANVYSLAAEIEAKNLKKALFVLEKLLVDGEEPVVILSTIVSCVRRLLEAKSMIEERGASSSEISSALRMHPYFAKTFVSNLHKHDFKRLKDSMKTVLKADAAIKTGASDAASALEKALILICR</sequence>
<evidence type="ECO:0000256" key="4">
    <source>
        <dbReference type="ARBA" id="ARBA00022695"/>
    </source>
</evidence>
<dbReference type="Proteomes" id="UP000035337">
    <property type="component" value="Chromosome"/>
</dbReference>
<name>A0A0G3WJD5_9BACT</name>
<keyword evidence="12" id="KW-1185">Reference proteome</keyword>
<dbReference type="RefSeq" id="WP_052569800.1">
    <property type="nucleotide sequence ID" value="NZ_CP009498.1"/>
</dbReference>
<organism evidence="11 12">
    <name type="scientific">Endomicrobium proavitum</name>
    <dbReference type="NCBI Taxonomy" id="1408281"/>
    <lineage>
        <taxon>Bacteria</taxon>
        <taxon>Pseudomonadati</taxon>
        <taxon>Elusimicrobiota</taxon>
        <taxon>Endomicrobiia</taxon>
        <taxon>Endomicrobiales</taxon>
        <taxon>Endomicrobiaceae</taxon>
        <taxon>Endomicrobium</taxon>
    </lineage>
</organism>
<dbReference type="Pfam" id="PF21694">
    <property type="entry name" value="DNA_pol3_delta_C"/>
    <property type="match status" value="1"/>
</dbReference>
<dbReference type="PANTHER" id="PTHR34388">
    <property type="entry name" value="DNA POLYMERASE III SUBUNIT DELTA"/>
    <property type="match status" value="1"/>
</dbReference>
<keyword evidence="3" id="KW-0808">Transferase</keyword>
<keyword evidence="6" id="KW-0239">DNA-directed DNA polymerase</keyword>
<proteinExistence type="inferred from homology"/>
<dbReference type="GO" id="GO:0006261">
    <property type="term" value="P:DNA-templated DNA replication"/>
    <property type="evidence" value="ECO:0007669"/>
    <property type="project" value="TreeGrafter"/>
</dbReference>
<reference evidence="11 12" key="1">
    <citation type="submission" date="2014-09" db="EMBL/GenBank/DDBJ databases">
        <title>Complete genome sequence of Endomicrobium proavitum.</title>
        <authorList>
            <person name="Zheng H."/>
        </authorList>
    </citation>
    <scope>NUCLEOTIDE SEQUENCE [LARGE SCALE GENOMIC DNA]</scope>
    <source>
        <strain evidence="11 12">Rsa215</strain>
    </source>
</reference>
<feature type="domain" description="DNA polymerase III delta N-terminal" evidence="9">
    <location>
        <begin position="21"/>
        <end position="124"/>
    </location>
</feature>
<dbReference type="EMBL" id="CP009498">
    <property type="protein sequence ID" value="AKL97599.1"/>
    <property type="molecule type" value="Genomic_DNA"/>
</dbReference>
<feature type="domain" description="DNA polymerase III delta subunit-like C-terminal" evidence="10">
    <location>
        <begin position="214"/>
        <end position="333"/>
    </location>
</feature>
<comment type="catalytic activity">
    <reaction evidence="8">
        <text>DNA(n) + a 2'-deoxyribonucleoside 5'-triphosphate = DNA(n+1) + diphosphate</text>
        <dbReference type="Rhea" id="RHEA:22508"/>
        <dbReference type="Rhea" id="RHEA-COMP:17339"/>
        <dbReference type="Rhea" id="RHEA-COMP:17340"/>
        <dbReference type="ChEBI" id="CHEBI:33019"/>
        <dbReference type="ChEBI" id="CHEBI:61560"/>
        <dbReference type="ChEBI" id="CHEBI:173112"/>
        <dbReference type="EC" id="2.7.7.7"/>
    </reaction>
</comment>
<evidence type="ECO:0000256" key="8">
    <source>
        <dbReference type="ARBA" id="ARBA00049244"/>
    </source>
</evidence>
<dbReference type="KEGG" id="epo:Epro_0220"/>
<evidence type="ECO:0000256" key="6">
    <source>
        <dbReference type="ARBA" id="ARBA00022932"/>
    </source>
</evidence>
<evidence type="ECO:0000313" key="12">
    <source>
        <dbReference type="Proteomes" id="UP000035337"/>
    </source>
</evidence>
<dbReference type="GO" id="GO:0003677">
    <property type="term" value="F:DNA binding"/>
    <property type="evidence" value="ECO:0007669"/>
    <property type="project" value="InterPro"/>
</dbReference>
<evidence type="ECO:0000256" key="1">
    <source>
        <dbReference type="ARBA" id="ARBA00012417"/>
    </source>
</evidence>
<dbReference type="SUPFAM" id="SSF48019">
    <property type="entry name" value="post-AAA+ oligomerization domain-like"/>
    <property type="match status" value="1"/>
</dbReference>
<evidence type="ECO:0000256" key="5">
    <source>
        <dbReference type="ARBA" id="ARBA00022705"/>
    </source>
</evidence>
<evidence type="ECO:0000259" key="10">
    <source>
        <dbReference type="Pfam" id="PF21694"/>
    </source>
</evidence>
<evidence type="ECO:0000313" key="11">
    <source>
        <dbReference type="EMBL" id="AKL97599.1"/>
    </source>
</evidence>
<dbReference type="InterPro" id="IPR005790">
    <property type="entry name" value="DNA_polIII_delta"/>
</dbReference>
<evidence type="ECO:0000256" key="7">
    <source>
        <dbReference type="ARBA" id="ARBA00034754"/>
    </source>
</evidence>
<protein>
    <recommendedName>
        <fullName evidence="2">DNA polymerase III subunit delta</fullName>
        <ecNumber evidence="1">2.7.7.7</ecNumber>
    </recommendedName>
</protein>
<evidence type="ECO:0000259" key="9">
    <source>
        <dbReference type="Pfam" id="PF06144"/>
    </source>
</evidence>
<dbReference type="Pfam" id="PF06144">
    <property type="entry name" value="DNA_pol3_delta"/>
    <property type="match status" value="1"/>
</dbReference>
<dbReference type="EC" id="2.7.7.7" evidence="1"/>
<dbReference type="OrthoDB" id="9769782at2"/>
<dbReference type="InterPro" id="IPR027417">
    <property type="entry name" value="P-loop_NTPase"/>
</dbReference>
<dbReference type="STRING" id="1408281.Epro_0220"/>
<dbReference type="AlphaFoldDB" id="A0A0G3WJD5"/>
<dbReference type="InterPro" id="IPR048466">
    <property type="entry name" value="DNA_pol3_delta-like_C"/>
</dbReference>
<dbReference type="Gene3D" id="1.20.272.10">
    <property type="match status" value="1"/>
</dbReference>
<dbReference type="InterPro" id="IPR008921">
    <property type="entry name" value="DNA_pol3_clamp-load_cplx_C"/>
</dbReference>
<gene>
    <name evidence="11" type="primary">holA</name>
    <name evidence="11" type="ORF">Epro_0220</name>
</gene>
<evidence type="ECO:0000256" key="2">
    <source>
        <dbReference type="ARBA" id="ARBA00017703"/>
    </source>
</evidence>
<dbReference type="GO" id="GO:0009360">
    <property type="term" value="C:DNA polymerase III complex"/>
    <property type="evidence" value="ECO:0007669"/>
    <property type="project" value="InterPro"/>
</dbReference>
<dbReference type="Gene3D" id="3.40.50.300">
    <property type="entry name" value="P-loop containing nucleotide triphosphate hydrolases"/>
    <property type="match status" value="1"/>
</dbReference>
<accession>A0A0G3WJD5</accession>
<keyword evidence="5" id="KW-0235">DNA replication</keyword>
<keyword evidence="4" id="KW-0548">Nucleotidyltransferase</keyword>